<dbReference type="InterPro" id="IPR000999">
    <property type="entry name" value="RNase_III_dom"/>
</dbReference>
<organism evidence="12 13">
    <name type="scientific">Tilletiopsis washingtonensis</name>
    <dbReference type="NCBI Taxonomy" id="58919"/>
    <lineage>
        <taxon>Eukaryota</taxon>
        <taxon>Fungi</taxon>
        <taxon>Dikarya</taxon>
        <taxon>Basidiomycota</taxon>
        <taxon>Ustilaginomycotina</taxon>
        <taxon>Exobasidiomycetes</taxon>
        <taxon>Entylomatales</taxon>
        <taxon>Entylomatales incertae sedis</taxon>
        <taxon>Tilletiopsis</taxon>
    </lineage>
</organism>
<evidence type="ECO:0000313" key="12">
    <source>
        <dbReference type="EMBL" id="PWN96294.1"/>
    </source>
</evidence>
<dbReference type="PROSITE" id="PS00517">
    <property type="entry name" value="RNASE_3_1"/>
    <property type="match status" value="1"/>
</dbReference>
<dbReference type="PROSITE" id="PS50142">
    <property type="entry name" value="RNASE_3_2"/>
    <property type="match status" value="2"/>
</dbReference>
<evidence type="ECO:0000256" key="4">
    <source>
        <dbReference type="ARBA" id="ARBA00022806"/>
    </source>
</evidence>
<dbReference type="GO" id="GO:0004386">
    <property type="term" value="F:helicase activity"/>
    <property type="evidence" value="ECO:0007669"/>
    <property type="project" value="UniProtKB-KW"/>
</dbReference>
<keyword evidence="13" id="KW-1185">Reference proteome</keyword>
<dbReference type="PROSITE" id="PS51327">
    <property type="entry name" value="DICER_DSRBF"/>
    <property type="match status" value="1"/>
</dbReference>
<evidence type="ECO:0000259" key="9">
    <source>
        <dbReference type="PROSITE" id="PS51192"/>
    </source>
</evidence>
<dbReference type="STRING" id="58919.A0A316Z5F7"/>
<feature type="region of interest" description="Disordered" evidence="7">
    <location>
        <begin position="1145"/>
        <end position="1175"/>
    </location>
</feature>
<accession>A0A316Z5F7</accession>
<dbReference type="PROSITE" id="PS51194">
    <property type="entry name" value="HELICASE_CTER"/>
    <property type="match status" value="1"/>
</dbReference>
<evidence type="ECO:0000256" key="3">
    <source>
        <dbReference type="ARBA" id="ARBA00022801"/>
    </source>
</evidence>
<dbReference type="SUPFAM" id="SSF69065">
    <property type="entry name" value="RNase III domain-like"/>
    <property type="match status" value="2"/>
</dbReference>
<dbReference type="Pfam" id="PF00636">
    <property type="entry name" value="Ribonuclease_3"/>
    <property type="match status" value="2"/>
</dbReference>
<feature type="domain" description="Helicase C-terminal" evidence="10">
    <location>
        <begin position="438"/>
        <end position="612"/>
    </location>
</feature>
<protein>
    <recommendedName>
        <fullName evidence="14">P-loop containing nucleoside triphosphate hydrolase protein</fullName>
    </recommendedName>
</protein>
<evidence type="ECO:0000259" key="11">
    <source>
        <dbReference type="PROSITE" id="PS51327"/>
    </source>
</evidence>
<dbReference type="Pfam" id="PF03368">
    <property type="entry name" value="Dicer_dimer"/>
    <property type="match status" value="1"/>
</dbReference>
<evidence type="ECO:0000259" key="10">
    <source>
        <dbReference type="PROSITE" id="PS51194"/>
    </source>
</evidence>
<dbReference type="SMART" id="SM00487">
    <property type="entry name" value="DEXDc"/>
    <property type="match status" value="1"/>
</dbReference>
<dbReference type="PROSITE" id="PS51192">
    <property type="entry name" value="HELICASE_ATP_BIND_1"/>
    <property type="match status" value="1"/>
</dbReference>
<dbReference type="GO" id="GO:0003723">
    <property type="term" value="F:RNA binding"/>
    <property type="evidence" value="ECO:0007669"/>
    <property type="project" value="UniProtKB-UniRule"/>
</dbReference>
<dbReference type="GO" id="GO:0004525">
    <property type="term" value="F:ribonuclease III activity"/>
    <property type="evidence" value="ECO:0007669"/>
    <property type="project" value="InterPro"/>
</dbReference>
<dbReference type="Gene3D" id="1.10.1520.10">
    <property type="entry name" value="Ribonuclease III domain"/>
    <property type="match status" value="2"/>
</dbReference>
<dbReference type="InterPro" id="IPR005034">
    <property type="entry name" value="Dicer_dimerisation"/>
</dbReference>
<dbReference type="GO" id="GO:0031047">
    <property type="term" value="P:regulatory ncRNA-mediated gene silencing"/>
    <property type="evidence" value="ECO:0007669"/>
    <property type="project" value="UniProtKB-ARBA"/>
</dbReference>
<feature type="domain" description="RNase III" evidence="8">
    <location>
        <begin position="1256"/>
        <end position="1426"/>
    </location>
</feature>
<dbReference type="InterPro" id="IPR014001">
    <property type="entry name" value="Helicase_ATP-bd"/>
</dbReference>
<dbReference type="CDD" id="cd18034">
    <property type="entry name" value="DEXHc_dicer"/>
    <property type="match status" value="1"/>
</dbReference>
<dbReference type="Proteomes" id="UP000245946">
    <property type="component" value="Unassembled WGS sequence"/>
</dbReference>
<dbReference type="Pfam" id="PF00270">
    <property type="entry name" value="DEAD"/>
    <property type="match status" value="1"/>
</dbReference>
<dbReference type="EMBL" id="KZ819300">
    <property type="protein sequence ID" value="PWN96294.1"/>
    <property type="molecule type" value="Genomic_DNA"/>
</dbReference>
<feature type="domain" description="Helicase ATP-binding" evidence="9">
    <location>
        <begin position="65"/>
        <end position="255"/>
    </location>
</feature>
<keyword evidence="2" id="KW-0547">Nucleotide-binding</keyword>
<evidence type="ECO:0008006" key="14">
    <source>
        <dbReference type="Google" id="ProtNLM"/>
    </source>
</evidence>
<dbReference type="InterPro" id="IPR001650">
    <property type="entry name" value="Helicase_C-like"/>
</dbReference>
<dbReference type="PANTHER" id="PTHR14950">
    <property type="entry name" value="DICER-RELATED"/>
    <property type="match status" value="1"/>
</dbReference>
<dbReference type="InterPro" id="IPR011545">
    <property type="entry name" value="DEAD/DEAH_box_helicase_dom"/>
</dbReference>
<gene>
    <name evidence="12" type="ORF">FA09DRAFT_346830</name>
</gene>
<dbReference type="GO" id="GO:0005524">
    <property type="term" value="F:ATP binding"/>
    <property type="evidence" value="ECO:0007669"/>
    <property type="project" value="UniProtKB-KW"/>
</dbReference>
<dbReference type="Gene3D" id="3.40.50.300">
    <property type="entry name" value="P-loop containing nucleotide triphosphate hydrolases"/>
    <property type="match status" value="2"/>
</dbReference>
<name>A0A316Z5F7_9BASI</name>
<dbReference type="GO" id="GO:0006396">
    <property type="term" value="P:RNA processing"/>
    <property type="evidence" value="ECO:0007669"/>
    <property type="project" value="InterPro"/>
</dbReference>
<keyword evidence="5" id="KW-0067">ATP-binding</keyword>
<dbReference type="SMART" id="SM00535">
    <property type="entry name" value="RIBOc"/>
    <property type="match status" value="2"/>
</dbReference>
<dbReference type="SUPFAM" id="SSF52540">
    <property type="entry name" value="P-loop containing nucleoside triphosphate hydrolases"/>
    <property type="match status" value="1"/>
</dbReference>
<evidence type="ECO:0000256" key="1">
    <source>
        <dbReference type="ARBA" id="ARBA00022737"/>
    </source>
</evidence>
<proteinExistence type="inferred from homology"/>
<reference evidence="12 13" key="1">
    <citation type="journal article" date="2018" name="Mol. Biol. Evol.">
        <title>Broad Genomic Sampling Reveals a Smut Pathogenic Ancestry of the Fungal Clade Ustilaginomycotina.</title>
        <authorList>
            <person name="Kijpornyongpan T."/>
            <person name="Mondo S.J."/>
            <person name="Barry K."/>
            <person name="Sandor L."/>
            <person name="Lee J."/>
            <person name="Lipzen A."/>
            <person name="Pangilinan J."/>
            <person name="LaButti K."/>
            <person name="Hainaut M."/>
            <person name="Henrissat B."/>
            <person name="Grigoriev I.V."/>
            <person name="Spatafora J.W."/>
            <person name="Aime M.C."/>
        </authorList>
    </citation>
    <scope>NUCLEOTIDE SEQUENCE [LARGE SCALE GENOMIC DNA]</scope>
    <source>
        <strain evidence="12 13">MCA 4186</strain>
    </source>
</reference>
<evidence type="ECO:0000313" key="13">
    <source>
        <dbReference type="Proteomes" id="UP000245946"/>
    </source>
</evidence>
<evidence type="ECO:0000256" key="7">
    <source>
        <dbReference type="SAM" id="MobiDB-lite"/>
    </source>
</evidence>
<keyword evidence="3" id="KW-0378">Hydrolase</keyword>
<evidence type="ECO:0000256" key="2">
    <source>
        <dbReference type="ARBA" id="ARBA00022741"/>
    </source>
</evidence>
<evidence type="ECO:0000256" key="6">
    <source>
        <dbReference type="PROSITE-ProRule" id="PRU00657"/>
    </source>
</evidence>
<dbReference type="InterPro" id="IPR027417">
    <property type="entry name" value="P-loop_NTPase"/>
</dbReference>
<comment type="similarity">
    <text evidence="6">Belongs to the helicase family. Dicer subfamily.</text>
</comment>
<keyword evidence="4" id="KW-0347">Helicase</keyword>
<feature type="compositionally biased region" description="Low complexity" evidence="7">
    <location>
        <begin position="1145"/>
        <end position="1155"/>
    </location>
</feature>
<evidence type="ECO:0000259" key="8">
    <source>
        <dbReference type="PROSITE" id="PS50142"/>
    </source>
</evidence>
<feature type="domain" description="Dicer dsRNA-binding fold" evidence="11">
    <location>
        <begin position="626"/>
        <end position="716"/>
    </location>
</feature>
<dbReference type="Pfam" id="PF00271">
    <property type="entry name" value="Helicase_C"/>
    <property type="match status" value="1"/>
</dbReference>
<dbReference type="PANTHER" id="PTHR14950:SF37">
    <property type="entry name" value="ENDORIBONUCLEASE DICER"/>
    <property type="match status" value="1"/>
</dbReference>
<dbReference type="CDD" id="cd00593">
    <property type="entry name" value="RIBOc"/>
    <property type="match status" value="2"/>
</dbReference>
<dbReference type="OrthoDB" id="416741at2759"/>
<dbReference type="SMART" id="SM00490">
    <property type="entry name" value="HELICc"/>
    <property type="match status" value="1"/>
</dbReference>
<evidence type="ECO:0000256" key="5">
    <source>
        <dbReference type="ARBA" id="ARBA00022840"/>
    </source>
</evidence>
<dbReference type="Gene3D" id="3.30.160.380">
    <property type="entry name" value="Dicer dimerisation domain"/>
    <property type="match status" value="1"/>
</dbReference>
<dbReference type="GeneID" id="37272321"/>
<feature type="domain" description="RNase III" evidence="8">
    <location>
        <begin position="1027"/>
        <end position="1209"/>
    </location>
</feature>
<keyword evidence="6" id="KW-0694">RNA-binding</keyword>
<dbReference type="InterPro" id="IPR036389">
    <property type="entry name" value="RNase_III_sf"/>
</dbReference>
<sequence>MSASPAPRAVLRDDALLDALDASAQDAAAVAASGLPLNGDSTAPATAAARLSATALTPRQYQWQLFERAREGNVVAVLDTGAGKTLVSVLLLQHVLDEETARVESLAAVADGAPPLRRRTSVFLVNQVPLVHQQAQVISDNSTLSVGKLFGELGVDTWSAPQWAEMMGGRYDVLVATAQCVLTGLIHGFVRMADLALVIFDEAHHAAATHPYARIMSCYRAADGAHLPKIFGMTASPLKSSSSFEEAASDLEAMLDARIFTAPLSARLELAEAVQKPRELVVEYDAPPAMPPSQLTKLIEESCGHLDGIEKVLDRIEYTNAELGPLMADLAWVASRADLRASAERNERLARMPTEQLELELINRRWRGGSAPLAAPGAAEAAAPADPERRQKLQSKAALNRAISDVLARVPLPEQLTVTEANSCPKVHRLLEVLACFGVNTHVASSLCGIIFVARRTTAVALVELIRRLPQLSFISAEWLVGHNPAADIGMSWQTQMHVLERFRSKRTNLLVATTVAEEGLDIRSCNLVIRFDMFDTHIGFVQSRGRARHPDSRIIMMLQREHEASLKTLRAVARADGETKEWLRNLPADRLAELAVDEDGQDTPPEEHVWLDSEATGARLYPADAIPLVCRYVAMLRQDEYSPMTPDFTVLALDEGFMATLKLPANAKVRSVVGPLAPRKKSAKRLAAFEACCALRKIGVLDDHLVPRLPPKPGKELPFERNEQGELLGTRSRQVAHFLKDAAPFGILAEGDLQMHATLLRVPRHQAGKSFRDFCMLTSAPVPAIPSFNLLFHEGPLPFAGVDGSTVMSLSREAAANAREYTMRLVRYMTRRNWTCEAFPFYLVPLVGGGSAATDVDWEEVARGGSPGDDVQLLADTDLLPKRGSQLDSLADRVLAESPNVNSTPLYEATGLRSDLNPHSTLDPERDAHMREAQAGSYAEYNTKTFWSTRTPPGEPSATEPLISVEKLGRVENFLSSSVKRHGQSKRSSASLLIPSRSWLHRLGAAAMRSSLVLPSILTRMEQFVLAREANRLLLRSRLDDTYLLVALTAPSAKQSFTYERKEFLGDTALKLIATCYVFAKRPDDAEGALDLARKEIVANAVLMRIAERHELWRYVHVQDLSRKIYRPSNFVLVPNVLQDAAAEAAPGADSEQAPEAASEQVSETATGPPQLDAMDTAGSVGREKVTSEKTLADLVEALLGASLETGGIDSCLQTASDLGVLPERIESWAKLQAVHSAQLSSDGLEGERVSLGALRKLEAWLQYIFRSPHLALEALTHPSLLASALPSFERLEFLGDAILDFFVVEHFRITYPELDEGGLTVLKVSRTKGRRREVLTVVLQSNAVSNAALGALAESTGLYKFLQHAQPDLTQAIVEFTSECRLRREAEERQAHEARTQYWHGLAPPKAIADIAESLLGAVFVDAGFSLAAAQGVFDRFFLPFVKRYVSPATTVIASSKTLASMLHSRGCTDWLVDFVDGPSAPAETPLVGLFGSAPQGGTSVVRCRLVCHGKVLADATGKSDFAAAAVRSALTAAHRPQGRDDGVRTASGGRK</sequence>
<dbReference type="RefSeq" id="XP_025596573.1">
    <property type="nucleotide sequence ID" value="XM_025744777.1"/>
</dbReference>
<keyword evidence="1" id="KW-0677">Repeat</keyword>
<dbReference type="InterPro" id="IPR038248">
    <property type="entry name" value="Dicer_dimer_sf"/>
</dbReference>